<keyword evidence="4 10" id="KW-0436">Ligase</keyword>
<evidence type="ECO:0000259" key="11">
    <source>
        <dbReference type="PROSITE" id="PS50862"/>
    </source>
</evidence>
<name>A0A6M4H0I3_9PROT</name>
<protein>
    <recommendedName>
        <fullName evidence="10">Proline--tRNA ligase</fullName>
        <ecNumber evidence="10">6.1.1.15</ecNumber>
    </recommendedName>
    <alternativeName>
        <fullName evidence="10">Prolyl-tRNA synthetase</fullName>
        <shortName evidence="10">ProRS</shortName>
    </alternativeName>
</protein>
<dbReference type="SUPFAM" id="SSF52954">
    <property type="entry name" value="Class II aaRS ABD-related"/>
    <property type="match status" value="1"/>
</dbReference>
<comment type="subunit">
    <text evidence="2 10">Homodimer.</text>
</comment>
<dbReference type="CDD" id="cd04334">
    <property type="entry name" value="ProRS-INS"/>
    <property type="match status" value="1"/>
</dbReference>
<dbReference type="Gene3D" id="3.40.50.800">
    <property type="entry name" value="Anticodon-binding domain"/>
    <property type="match status" value="1"/>
</dbReference>
<evidence type="ECO:0000256" key="10">
    <source>
        <dbReference type="HAMAP-Rule" id="MF_01569"/>
    </source>
</evidence>
<dbReference type="InterPro" id="IPR004154">
    <property type="entry name" value="Anticodon-bd"/>
</dbReference>
<dbReference type="PANTHER" id="PTHR42753:SF2">
    <property type="entry name" value="PROLINE--TRNA LIGASE"/>
    <property type="match status" value="1"/>
</dbReference>
<evidence type="ECO:0000256" key="9">
    <source>
        <dbReference type="ARBA" id="ARBA00047671"/>
    </source>
</evidence>
<dbReference type="InterPro" id="IPR004500">
    <property type="entry name" value="Pro-tRNA-synth_IIa_bac-type"/>
</dbReference>
<dbReference type="PANTHER" id="PTHR42753">
    <property type="entry name" value="MITOCHONDRIAL RIBOSOME PROTEIN L39/PROLYL-TRNA LIGASE FAMILY MEMBER"/>
    <property type="match status" value="1"/>
</dbReference>
<feature type="domain" description="Aminoacyl-transfer RNA synthetases class-II family profile" evidence="11">
    <location>
        <begin position="33"/>
        <end position="468"/>
    </location>
</feature>
<evidence type="ECO:0000256" key="1">
    <source>
        <dbReference type="ARBA" id="ARBA00004496"/>
    </source>
</evidence>
<dbReference type="Pfam" id="PF03129">
    <property type="entry name" value="HGTP_anticodon"/>
    <property type="match status" value="1"/>
</dbReference>
<dbReference type="CDD" id="cd00861">
    <property type="entry name" value="ProRS_anticodon_short"/>
    <property type="match status" value="1"/>
</dbReference>
<gene>
    <name evidence="10 12" type="primary">proS</name>
    <name evidence="12" type="ORF">DSM104443_03238</name>
</gene>
<dbReference type="Pfam" id="PF04073">
    <property type="entry name" value="tRNA_edit"/>
    <property type="match status" value="1"/>
</dbReference>
<dbReference type="SUPFAM" id="SSF55826">
    <property type="entry name" value="YbaK/ProRS associated domain"/>
    <property type="match status" value="1"/>
</dbReference>
<dbReference type="InterPro" id="IPR002316">
    <property type="entry name" value="Pro-tRNA-ligase_IIa"/>
</dbReference>
<evidence type="ECO:0000256" key="8">
    <source>
        <dbReference type="ARBA" id="ARBA00023146"/>
    </source>
</evidence>
<dbReference type="GO" id="GO:0005524">
    <property type="term" value="F:ATP binding"/>
    <property type="evidence" value="ECO:0007669"/>
    <property type="project" value="UniProtKB-UniRule"/>
</dbReference>
<evidence type="ECO:0000256" key="6">
    <source>
        <dbReference type="ARBA" id="ARBA00022840"/>
    </source>
</evidence>
<dbReference type="NCBIfam" id="TIGR00409">
    <property type="entry name" value="proS_fam_II"/>
    <property type="match status" value="1"/>
</dbReference>
<comment type="subcellular location">
    <subcellularLocation>
        <location evidence="1 10">Cytoplasm</location>
    </subcellularLocation>
</comment>
<proteinExistence type="inferred from homology"/>
<evidence type="ECO:0000256" key="7">
    <source>
        <dbReference type="ARBA" id="ARBA00022917"/>
    </source>
</evidence>
<sequence length="572" mass="62473">MRATQFYLATLKEAPQEAELPSHKLMLRAGLIRRLGSGLYTWMPLGIRVLRKVEAVVRQEMNNAGALEILAPPIQPAALWQESGRWDLYGPMMLRIKDRAEREFCYAPTAEEVLVDIARGEIRSYKQLPVNLYQIQTKFRDEIRPRFGVMRAREFIMKDAYSFDADLAGLQKSYQLMYDAYTRVFTRLGLKFRAVAADSGEIGGTATHEFQVLAASGEDTIAYSDGSDYAANVEQAEALAPTAKRHDPVQPMRKVATPGIHTCEEVAAFLKIPLTQTVKSIVVIATPEGGPEQMVMLLVRGDHMLNEVKASKIPGMRPFRFATDAEIRSTLKASPGSLGPVGHDVKIIADRTVAAMSDFCVGANEDGFHATGVHWGRDLPEPTVADIRNVVAGDPSPDGKGALAIARGIEVGQVFQLGTVYSAKMGANIVNAEGKNVPVEMGCYGIGITRVVAAAIEQNYDDRGIIWPESMAPFVVSVIALGYKKSEAVRAAADKLYADLSAAGVDAFLDDRDERPGVLLADQELIGIPHRFVIGDRGLKEGIAEYQHRRDSEATKVPLADALAHLRSKLAA</sequence>
<keyword evidence="6 10" id="KW-0067">ATP-binding</keyword>
<dbReference type="InterPro" id="IPR007214">
    <property type="entry name" value="YbaK/aa-tRNA-synth-assoc-dom"/>
</dbReference>
<dbReference type="HAMAP" id="MF_01569">
    <property type="entry name" value="Pro_tRNA_synth_type1"/>
    <property type="match status" value="1"/>
</dbReference>
<dbReference type="InterPro" id="IPR002314">
    <property type="entry name" value="aa-tRNA-synt_IIb"/>
</dbReference>
<evidence type="ECO:0000256" key="3">
    <source>
        <dbReference type="ARBA" id="ARBA00022490"/>
    </source>
</evidence>
<dbReference type="InterPro" id="IPR023717">
    <property type="entry name" value="Pro-tRNA-Synthase_IIa_type1"/>
</dbReference>
<dbReference type="PRINTS" id="PR01046">
    <property type="entry name" value="TRNASYNTHPRO"/>
</dbReference>
<dbReference type="InterPro" id="IPR050062">
    <property type="entry name" value="Pro-tRNA_synthetase"/>
</dbReference>
<dbReference type="InterPro" id="IPR036754">
    <property type="entry name" value="YbaK/aa-tRNA-synt-asso_dom_sf"/>
</dbReference>
<dbReference type="InterPro" id="IPR006195">
    <property type="entry name" value="aa-tRNA-synth_II"/>
</dbReference>
<keyword evidence="8 10" id="KW-0030">Aminoacyl-tRNA synthetase</keyword>
<dbReference type="GO" id="GO:0006433">
    <property type="term" value="P:prolyl-tRNA aminoacylation"/>
    <property type="evidence" value="ECO:0007669"/>
    <property type="project" value="UniProtKB-UniRule"/>
</dbReference>
<dbReference type="EMBL" id="CP053069">
    <property type="protein sequence ID" value="QJR12153.1"/>
    <property type="molecule type" value="Genomic_DNA"/>
</dbReference>
<dbReference type="InterPro" id="IPR033730">
    <property type="entry name" value="ProRS_core_prok"/>
</dbReference>
<evidence type="ECO:0000256" key="5">
    <source>
        <dbReference type="ARBA" id="ARBA00022741"/>
    </source>
</evidence>
<organism evidence="12 13">
    <name type="scientific">Usitatibacter rugosus</name>
    <dbReference type="NCBI Taxonomy" id="2732067"/>
    <lineage>
        <taxon>Bacteria</taxon>
        <taxon>Pseudomonadati</taxon>
        <taxon>Pseudomonadota</taxon>
        <taxon>Betaproteobacteria</taxon>
        <taxon>Nitrosomonadales</taxon>
        <taxon>Usitatibacteraceae</taxon>
        <taxon>Usitatibacter</taxon>
    </lineage>
</organism>
<dbReference type="Gene3D" id="3.30.930.10">
    <property type="entry name" value="Bira Bifunctional Protein, Domain 2"/>
    <property type="match status" value="2"/>
</dbReference>
<dbReference type="PROSITE" id="PS50862">
    <property type="entry name" value="AA_TRNA_LIGASE_II"/>
    <property type="match status" value="1"/>
</dbReference>
<dbReference type="EC" id="6.1.1.15" evidence="10"/>
<evidence type="ECO:0000256" key="4">
    <source>
        <dbReference type="ARBA" id="ARBA00022598"/>
    </source>
</evidence>
<evidence type="ECO:0000313" key="12">
    <source>
        <dbReference type="EMBL" id="QJR12153.1"/>
    </source>
</evidence>
<dbReference type="Pfam" id="PF00587">
    <property type="entry name" value="tRNA-synt_2b"/>
    <property type="match status" value="1"/>
</dbReference>
<comment type="function">
    <text evidence="10">Catalyzes the attachment of proline to tRNA(Pro) in a two-step reaction: proline is first activated by ATP to form Pro-AMP and then transferred to the acceptor end of tRNA(Pro). As ProRS can inadvertently accommodate and process non-cognate amino acids such as alanine and cysteine, to avoid such errors it has two additional distinct editing activities against alanine. One activity is designated as 'pretransfer' editing and involves the tRNA(Pro)-independent hydrolysis of activated Ala-AMP. The other activity is designated 'posttransfer' editing and involves deacylation of mischarged Ala-tRNA(Pro). The misacylated Cys-tRNA(Pro) is not edited by ProRS.</text>
</comment>
<dbReference type="SUPFAM" id="SSF55681">
    <property type="entry name" value="Class II aaRS and biotin synthetases"/>
    <property type="match status" value="1"/>
</dbReference>
<dbReference type="Proteomes" id="UP000501534">
    <property type="component" value="Chromosome"/>
</dbReference>
<dbReference type="AlphaFoldDB" id="A0A6M4H0I3"/>
<dbReference type="GO" id="GO:0002161">
    <property type="term" value="F:aminoacyl-tRNA deacylase activity"/>
    <property type="evidence" value="ECO:0007669"/>
    <property type="project" value="InterPro"/>
</dbReference>
<comment type="catalytic activity">
    <reaction evidence="9 10">
        <text>tRNA(Pro) + L-proline + ATP = L-prolyl-tRNA(Pro) + AMP + diphosphate</text>
        <dbReference type="Rhea" id="RHEA:14305"/>
        <dbReference type="Rhea" id="RHEA-COMP:9700"/>
        <dbReference type="Rhea" id="RHEA-COMP:9702"/>
        <dbReference type="ChEBI" id="CHEBI:30616"/>
        <dbReference type="ChEBI" id="CHEBI:33019"/>
        <dbReference type="ChEBI" id="CHEBI:60039"/>
        <dbReference type="ChEBI" id="CHEBI:78442"/>
        <dbReference type="ChEBI" id="CHEBI:78532"/>
        <dbReference type="ChEBI" id="CHEBI:456215"/>
        <dbReference type="EC" id="6.1.1.15"/>
    </reaction>
</comment>
<dbReference type="PIRSF" id="PIRSF001535">
    <property type="entry name" value="ProRS_1"/>
    <property type="match status" value="1"/>
</dbReference>
<accession>A0A6M4H0I3</accession>
<keyword evidence="5 10" id="KW-0547">Nucleotide-binding</keyword>
<evidence type="ECO:0000313" key="13">
    <source>
        <dbReference type="Proteomes" id="UP000501534"/>
    </source>
</evidence>
<dbReference type="Gene3D" id="3.90.960.10">
    <property type="entry name" value="YbaK/aminoacyl-tRNA synthetase-associated domain"/>
    <property type="match status" value="1"/>
</dbReference>
<evidence type="ECO:0000256" key="2">
    <source>
        <dbReference type="ARBA" id="ARBA00011738"/>
    </source>
</evidence>
<comment type="domain">
    <text evidence="10">Consists of three domains: the N-terminal catalytic domain, the editing domain and the C-terminal anticodon-binding domain.</text>
</comment>
<keyword evidence="13" id="KW-1185">Reference proteome</keyword>
<dbReference type="GO" id="GO:0005829">
    <property type="term" value="C:cytosol"/>
    <property type="evidence" value="ECO:0007669"/>
    <property type="project" value="TreeGrafter"/>
</dbReference>
<dbReference type="FunFam" id="3.30.930.10:FF:000015">
    <property type="entry name" value="Proline--tRNA ligase"/>
    <property type="match status" value="2"/>
</dbReference>
<dbReference type="InterPro" id="IPR036621">
    <property type="entry name" value="Anticodon-bd_dom_sf"/>
</dbReference>
<reference evidence="12 13" key="1">
    <citation type="submission" date="2020-04" db="EMBL/GenBank/DDBJ databases">
        <title>Usitatibacter rugosus gen. nov., sp. nov. and Usitatibacter palustris sp. nov., novel members of Usitatibacteraceae fam. nov. within the order Nitrosomonadales isolated from soil.</title>
        <authorList>
            <person name="Huber K.J."/>
            <person name="Neumann-Schaal M."/>
            <person name="Geppert A."/>
            <person name="Luckner M."/>
            <person name="Wanner G."/>
            <person name="Overmann J."/>
        </authorList>
    </citation>
    <scope>NUCLEOTIDE SEQUENCE [LARGE SCALE GENOMIC DNA]</scope>
    <source>
        <strain evidence="12 13">0125_3</strain>
    </source>
</reference>
<comment type="similarity">
    <text evidence="10">Belongs to the class-II aminoacyl-tRNA synthetase family. ProS type 1 subfamily.</text>
</comment>
<keyword evidence="7 10" id="KW-0648">Protein biosynthesis</keyword>
<keyword evidence="3 10" id="KW-0963">Cytoplasm</keyword>
<dbReference type="KEGG" id="uru:DSM104443_03238"/>
<dbReference type="GO" id="GO:0004827">
    <property type="term" value="F:proline-tRNA ligase activity"/>
    <property type="evidence" value="ECO:0007669"/>
    <property type="project" value="UniProtKB-UniRule"/>
</dbReference>
<dbReference type="InterPro" id="IPR045864">
    <property type="entry name" value="aa-tRNA-synth_II/BPL/LPL"/>
</dbReference>
<dbReference type="CDD" id="cd00779">
    <property type="entry name" value="ProRS_core_prok"/>
    <property type="match status" value="1"/>
</dbReference>
<dbReference type="InterPro" id="IPR044140">
    <property type="entry name" value="ProRS_anticodon_short"/>
</dbReference>
<dbReference type="NCBIfam" id="NF006625">
    <property type="entry name" value="PRK09194.1"/>
    <property type="match status" value="1"/>
</dbReference>
<dbReference type="RefSeq" id="WP_171094099.1">
    <property type="nucleotide sequence ID" value="NZ_CP053069.1"/>
</dbReference>